<gene>
    <name evidence="2" type="ORF">G7Y89_g11746</name>
</gene>
<sequence>MRFSPLSLILPVSALAYSIQPGLAVSTQPACNLVTFYYNDVVELASATSVFFGSGSAFCESTATANFAAATSSAAPPPPPGSPGNPNLIINGGFEDTTGVPWVAHFQIQVVTPTIISGTVENPAHSGTE</sequence>
<dbReference type="EMBL" id="JAAMPI010001157">
    <property type="protein sequence ID" value="KAF4626413.1"/>
    <property type="molecule type" value="Genomic_DNA"/>
</dbReference>
<evidence type="ECO:0000313" key="2">
    <source>
        <dbReference type="EMBL" id="KAF4626413.1"/>
    </source>
</evidence>
<keyword evidence="3" id="KW-1185">Reference proteome</keyword>
<evidence type="ECO:0000313" key="3">
    <source>
        <dbReference type="Proteomes" id="UP000566819"/>
    </source>
</evidence>
<dbReference type="Proteomes" id="UP000566819">
    <property type="component" value="Unassembled WGS sequence"/>
</dbReference>
<keyword evidence="1" id="KW-0732">Signal</keyword>
<proteinExistence type="predicted"/>
<dbReference type="AlphaFoldDB" id="A0A8H4VXK8"/>
<comment type="caution">
    <text evidence="2">The sequence shown here is derived from an EMBL/GenBank/DDBJ whole genome shotgun (WGS) entry which is preliminary data.</text>
</comment>
<reference evidence="2 3" key="1">
    <citation type="submission" date="2020-03" db="EMBL/GenBank/DDBJ databases">
        <title>Draft Genome Sequence of Cudoniella acicularis.</title>
        <authorList>
            <person name="Buettner E."/>
            <person name="Kellner H."/>
        </authorList>
    </citation>
    <scope>NUCLEOTIDE SEQUENCE [LARGE SCALE GENOMIC DNA]</scope>
    <source>
        <strain evidence="2 3">DSM 108380</strain>
    </source>
</reference>
<name>A0A8H4VXK8_9HELO</name>
<evidence type="ECO:0000256" key="1">
    <source>
        <dbReference type="SAM" id="SignalP"/>
    </source>
</evidence>
<organism evidence="2 3">
    <name type="scientific">Cudoniella acicularis</name>
    <dbReference type="NCBI Taxonomy" id="354080"/>
    <lineage>
        <taxon>Eukaryota</taxon>
        <taxon>Fungi</taxon>
        <taxon>Dikarya</taxon>
        <taxon>Ascomycota</taxon>
        <taxon>Pezizomycotina</taxon>
        <taxon>Leotiomycetes</taxon>
        <taxon>Helotiales</taxon>
        <taxon>Tricladiaceae</taxon>
        <taxon>Cudoniella</taxon>
    </lineage>
</organism>
<feature type="signal peptide" evidence="1">
    <location>
        <begin position="1"/>
        <end position="24"/>
    </location>
</feature>
<accession>A0A8H4VXK8</accession>
<feature type="chain" id="PRO_5033989576" evidence="1">
    <location>
        <begin position="25"/>
        <end position="129"/>
    </location>
</feature>
<protein>
    <submittedName>
        <fullName evidence="2">Uncharacterized protein</fullName>
    </submittedName>
</protein>